<gene>
    <name evidence="2" type="ORF">ATC70_004893</name>
</gene>
<proteinExistence type="predicted"/>
<sequence>MKAVILLVLLTTFLVLTQAGQTYSSSVNLQLQRPRQFLMDVYTRPNRKGLVQHMRLEPGAAFTRPCWNLQSRHVGSVTLNDPFVKVSFYRAADCNGFAINTFHGSETLPGGGKYTSIIKAKSVSITRIRPILLQDTDRFYEASV</sequence>
<dbReference type="GeneID" id="89948579"/>
<accession>A0AAN7D5D9</accession>
<feature type="chain" id="PRO_5042857001" evidence="1">
    <location>
        <begin position="20"/>
        <end position="144"/>
    </location>
</feature>
<evidence type="ECO:0000256" key="1">
    <source>
        <dbReference type="SAM" id="SignalP"/>
    </source>
</evidence>
<comment type="caution">
    <text evidence="2">The sequence shown here is derived from an EMBL/GenBank/DDBJ whole genome shotgun (WGS) entry which is preliminary data.</text>
</comment>
<keyword evidence="3" id="KW-1185">Reference proteome</keyword>
<organism evidence="2 3">
    <name type="scientific">Mucor velutinosus</name>
    <dbReference type="NCBI Taxonomy" id="708070"/>
    <lineage>
        <taxon>Eukaryota</taxon>
        <taxon>Fungi</taxon>
        <taxon>Fungi incertae sedis</taxon>
        <taxon>Mucoromycota</taxon>
        <taxon>Mucoromycotina</taxon>
        <taxon>Mucoromycetes</taxon>
        <taxon>Mucorales</taxon>
        <taxon>Mucorineae</taxon>
        <taxon>Mucoraceae</taxon>
        <taxon>Mucor</taxon>
    </lineage>
</organism>
<evidence type="ECO:0000313" key="2">
    <source>
        <dbReference type="EMBL" id="KAK4510463.1"/>
    </source>
</evidence>
<feature type="signal peptide" evidence="1">
    <location>
        <begin position="1"/>
        <end position="19"/>
    </location>
</feature>
<dbReference type="EMBL" id="JASEJX010000033">
    <property type="protein sequence ID" value="KAK4510463.1"/>
    <property type="molecule type" value="Genomic_DNA"/>
</dbReference>
<dbReference type="AlphaFoldDB" id="A0AAN7D5D9"/>
<evidence type="ECO:0000313" key="3">
    <source>
        <dbReference type="Proteomes" id="UP001304243"/>
    </source>
</evidence>
<reference evidence="2 3" key="1">
    <citation type="submission" date="2022-11" db="EMBL/GenBank/DDBJ databases">
        <title>Mucor velutinosus strain NIH1002 WGS.</title>
        <authorList>
            <person name="Subramanian P."/>
            <person name="Mullikin J.C."/>
            <person name="Segre J.A."/>
            <person name="Zelazny A.M."/>
        </authorList>
    </citation>
    <scope>NUCLEOTIDE SEQUENCE [LARGE SCALE GENOMIC DNA]</scope>
    <source>
        <strain evidence="2 3">NIH1002</strain>
    </source>
</reference>
<name>A0AAN7D5D9_9FUNG</name>
<protein>
    <submittedName>
        <fullName evidence="2">Uncharacterized protein</fullName>
    </submittedName>
</protein>
<dbReference type="RefSeq" id="XP_064677129.1">
    <property type="nucleotide sequence ID" value="XM_064824193.1"/>
</dbReference>
<dbReference type="Proteomes" id="UP001304243">
    <property type="component" value="Unassembled WGS sequence"/>
</dbReference>
<keyword evidence="1" id="KW-0732">Signal</keyword>